<feature type="active site" description="Nucleophile; for GATase activity" evidence="10">
    <location>
        <position position="2"/>
    </location>
</feature>
<evidence type="ECO:0000256" key="2">
    <source>
        <dbReference type="ARBA" id="ARBA00004496"/>
    </source>
</evidence>
<reference evidence="13" key="2">
    <citation type="submission" date="2020-01" db="EMBL/GenBank/DDBJ databases">
        <authorList>
            <person name="Campanaro S."/>
        </authorList>
    </citation>
    <scope>NUCLEOTIDE SEQUENCE</scope>
    <source>
        <strain evidence="13">AS06rmzACSIP_7</strain>
    </source>
</reference>
<feature type="domain" description="SIS" evidence="12">
    <location>
        <begin position="455"/>
        <end position="596"/>
    </location>
</feature>
<reference evidence="13" key="1">
    <citation type="journal article" date="2020" name="Biotechnol. Biofuels">
        <title>New insights from the biogas microbiome by comprehensive genome-resolved metagenomics of nearly 1600 species originating from multiple anaerobic digesters.</title>
        <authorList>
            <person name="Campanaro S."/>
            <person name="Treu L."/>
            <person name="Rodriguez-R L.M."/>
            <person name="Kovalovszki A."/>
            <person name="Ziels R.M."/>
            <person name="Maus I."/>
            <person name="Zhu X."/>
            <person name="Kougias P.G."/>
            <person name="Basile A."/>
            <person name="Luo G."/>
            <person name="Schluter A."/>
            <person name="Konstantinidis K.T."/>
            <person name="Angelidaki I."/>
        </authorList>
    </citation>
    <scope>NUCLEOTIDE SEQUENCE</scope>
    <source>
        <strain evidence="13">AS06rmzACSIP_7</strain>
    </source>
</reference>
<keyword evidence="5 10" id="KW-0963">Cytoplasm</keyword>
<dbReference type="CDD" id="cd05009">
    <property type="entry name" value="SIS_GlmS_GlmD_2"/>
    <property type="match status" value="1"/>
</dbReference>
<evidence type="ECO:0000259" key="12">
    <source>
        <dbReference type="PROSITE" id="PS51464"/>
    </source>
</evidence>
<dbReference type="Pfam" id="PF01380">
    <property type="entry name" value="SIS"/>
    <property type="match status" value="2"/>
</dbReference>
<evidence type="ECO:0000256" key="10">
    <source>
        <dbReference type="HAMAP-Rule" id="MF_00164"/>
    </source>
</evidence>
<feature type="active site" description="For Fru-6P isomerization activity" evidence="10">
    <location>
        <position position="601"/>
    </location>
</feature>
<dbReference type="PROSITE" id="PS51278">
    <property type="entry name" value="GATASE_TYPE_2"/>
    <property type="match status" value="1"/>
</dbReference>
<dbReference type="GO" id="GO:0005975">
    <property type="term" value="P:carbohydrate metabolic process"/>
    <property type="evidence" value="ECO:0007669"/>
    <property type="project" value="UniProtKB-UniRule"/>
</dbReference>
<dbReference type="SUPFAM" id="SSF56235">
    <property type="entry name" value="N-terminal nucleophile aminohydrolases (Ntn hydrolases)"/>
    <property type="match status" value="1"/>
</dbReference>
<evidence type="ECO:0000313" key="14">
    <source>
        <dbReference type="Proteomes" id="UP000777265"/>
    </source>
</evidence>
<dbReference type="PANTHER" id="PTHR10937">
    <property type="entry name" value="GLUCOSAMINE--FRUCTOSE-6-PHOSPHATE AMINOTRANSFERASE, ISOMERIZING"/>
    <property type="match status" value="1"/>
</dbReference>
<dbReference type="InterPro" id="IPR005855">
    <property type="entry name" value="GFAT"/>
</dbReference>
<evidence type="ECO:0000256" key="5">
    <source>
        <dbReference type="ARBA" id="ARBA00022490"/>
    </source>
</evidence>
<evidence type="ECO:0000256" key="6">
    <source>
        <dbReference type="ARBA" id="ARBA00022576"/>
    </source>
</evidence>
<sequence>MCGIVGYLGNKQACDILIDALKRLEYRGYDSAGIAVWDNGAIATARQEGKVDDLRKAVSAGGFKGTLGLAHTRWATHGMPSERNAHPHTAGDVTVVHNGIIENYIEIKERLRKEGHTFLSDTDTEVIPHLVMRHVEEGRDFADAARAALRELKGSYAVGIIREKERTLVAAKKESPLIVGIGDEEYFIASDVPAILDRTKRFIFLEDNDVVILRDGLPVITDMEGNPVERAVSTITWTGAMAEKGGYKHFMLKEIFEQPRAIADTLIGRVTEEDGQLEFEDLSLPDLAKARKIWMVACGTSYHACMIGKHMIEANLRIPVETDIASEFRYRNPILEKGDVLVLISQSGETADTIAAMKEGKKRGIYTLGVCNVVGSTLARECDGVVFTHAGPEIGVASTKAFTTQISVLYMLMLYIGGKLHKMDRTRIKENIREMRMIPHKVQAILNGSGSIEEAARSFLTVKDFLYLGRGINYPAVQEGALKLKEISYIHAEAYAAGEMKHGPIALIDENLPVVVVSPNDSTYRKTCANIEEVLARRGKVLLFTDHESHEMASRVESVFTFPSTTYELQPVLSVIPLQLLAYHIANLLGTDVDQPRNLAKSVTVE</sequence>
<feature type="domain" description="SIS" evidence="12">
    <location>
        <begin position="283"/>
        <end position="422"/>
    </location>
</feature>
<dbReference type="GO" id="GO:0006047">
    <property type="term" value="P:UDP-N-acetylglucosamine metabolic process"/>
    <property type="evidence" value="ECO:0007669"/>
    <property type="project" value="TreeGrafter"/>
</dbReference>
<evidence type="ECO:0000256" key="1">
    <source>
        <dbReference type="ARBA" id="ARBA00001031"/>
    </source>
</evidence>
<evidence type="ECO:0000259" key="11">
    <source>
        <dbReference type="PROSITE" id="PS51278"/>
    </source>
</evidence>
<dbReference type="AlphaFoldDB" id="A0A971S123"/>
<evidence type="ECO:0000256" key="7">
    <source>
        <dbReference type="ARBA" id="ARBA00022679"/>
    </source>
</evidence>
<dbReference type="FunFam" id="3.60.20.10:FF:000006">
    <property type="entry name" value="Glutamine--fructose-6-phosphate aminotransferase [isomerizing]"/>
    <property type="match status" value="1"/>
</dbReference>
<dbReference type="GO" id="GO:0006487">
    <property type="term" value="P:protein N-linked glycosylation"/>
    <property type="evidence" value="ECO:0007669"/>
    <property type="project" value="TreeGrafter"/>
</dbReference>
<feature type="domain" description="Glutamine amidotransferase type-2" evidence="11">
    <location>
        <begin position="2"/>
        <end position="216"/>
    </location>
</feature>
<dbReference type="EMBL" id="JAAYEE010000110">
    <property type="protein sequence ID" value="NLW35164.1"/>
    <property type="molecule type" value="Genomic_DNA"/>
</dbReference>
<accession>A0A971S123</accession>
<dbReference type="CDD" id="cd05008">
    <property type="entry name" value="SIS_GlmS_GlmD_1"/>
    <property type="match status" value="1"/>
</dbReference>
<dbReference type="NCBIfam" id="NF001484">
    <property type="entry name" value="PRK00331.1"/>
    <property type="match status" value="1"/>
</dbReference>
<dbReference type="InterPro" id="IPR046348">
    <property type="entry name" value="SIS_dom_sf"/>
</dbReference>
<evidence type="ECO:0000256" key="8">
    <source>
        <dbReference type="ARBA" id="ARBA00022737"/>
    </source>
</evidence>
<dbReference type="Gene3D" id="3.40.50.10490">
    <property type="entry name" value="Glucose-6-phosphate isomerase like protein, domain 1"/>
    <property type="match status" value="2"/>
</dbReference>
<dbReference type="InterPro" id="IPR001347">
    <property type="entry name" value="SIS_dom"/>
</dbReference>
<comment type="subunit">
    <text evidence="10">Homodimer.</text>
</comment>
<dbReference type="GO" id="GO:0046349">
    <property type="term" value="P:amino sugar biosynthetic process"/>
    <property type="evidence" value="ECO:0007669"/>
    <property type="project" value="UniProtKB-ARBA"/>
</dbReference>
<dbReference type="InterPro" id="IPR035490">
    <property type="entry name" value="GlmS/FrlB_SIS"/>
</dbReference>
<dbReference type="FunFam" id="3.40.50.10490:FF:000001">
    <property type="entry name" value="Glutamine--fructose-6-phosphate aminotransferase [isomerizing]"/>
    <property type="match status" value="1"/>
</dbReference>
<dbReference type="GO" id="GO:0006002">
    <property type="term" value="P:fructose 6-phosphate metabolic process"/>
    <property type="evidence" value="ECO:0007669"/>
    <property type="project" value="TreeGrafter"/>
</dbReference>
<comment type="function">
    <text evidence="10">Catalyzes the first step in hexosamine metabolism, converting fructose-6P into glucosamine-6P using glutamine as a nitrogen source.</text>
</comment>
<comment type="caution">
    <text evidence="13">The sequence shown here is derived from an EMBL/GenBank/DDBJ whole genome shotgun (WGS) entry which is preliminary data.</text>
</comment>
<dbReference type="GO" id="GO:0097367">
    <property type="term" value="F:carbohydrate derivative binding"/>
    <property type="evidence" value="ECO:0007669"/>
    <property type="project" value="InterPro"/>
</dbReference>
<evidence type="ECO:0000256" key="3">
    <source>
        <dbReference type="ARBA" id="ARBA00012916"/>
    </source>
</evidence>
<dbReference type="InterPro" id="IPR035466">
    <property type="entry name" value="GlmS/AgaS_SIS"/>
</dbReference>
<keyword evidence="9" id="KW-0315">Glutamine amidotransferase</keyword>
<protein>
    <recommendedName>
        <fullName evidence="4 10">Glutamine--fructose-6-phosphate aminotransferase [isomerizing]</fullName>
        <ecNumber evidence="3 10">2.6.1.16</ecNumber>
    </recommendedName>
    <alternativeName>
        <fullName evidence="10">D-fructose-6-phosphate amidotransferase</fullName>
    </alternativeName>
    <alternativeName>
        <fullName evidence="10">GFAT</fullName>
    </alternativeName>
    <alternativeName>
        <fullName evidence="10">Glucosamine-6-phosphate synthase</fullName>
    </alternativeName>
    <alternativeName>
        <fullName evidence="10">Hexosephosphate aminotransferase</fullName>
    </alternativeName>
    <alternativeName>
        <fullName evidence="10">L-glutamine--D-fructose-6-phosphate amidotransferase</fullName>
    </alternativeName>
</protein>
<dbReference type="SUPFAM" id="SSF53697">
    <property type="entry name" value="SIS domain"/>
    <property type="match status" value="1"/>
</dbReference>
<dbReference type="GO" id="GO:0005829">
    <property type="term" value="C:cytosol"/>
    <property type="evidence" value="ECO:0007669"/>
    <property type="project" value="TreeGrafter"/>
</dbReference>
<dbReference type="InterPro" id="IPR029055">
    <property type="entry name" value="Ntn_hydrolases_N"/>
</dbReference>
<proteinExistence type="inferred from homology"/>
<organism evidence="13 14">
    <name type="scientific">Syntrophorhabdus aromaticivorans</name>
    <dbReference type="NCBI Taxonomy" id="328301"/>
    <lineage>
        <taxon>Bacteria</taxon>
        <taxon>Pseudomonadati</taxon>
        <taxon>Thermodesulfobacteriota</taxon>
        <taxon>Syntrophorhabdia</taxon>
        <taxon>Syntrophorhabdales</taxon>
        <taxon>Syntrophorhabdaceae</taxon>
        <taxon>Syntrophorhabdus</taxon>
    </lineage>
</organism>
<feature type="initiator methionine" description="Removed" evidence="10">
    <location>
        <position position="1"/>
    </location>
</feature>
<name>A0A971S123_9BACT</name>
<gene>
    <name evidence="10 13" type="primary">glmS</name>
    <name evidence="13" type="ORF">GXY80_06735</name>
</gene>
<keyword evidence="7 10" id="KW-0808">Transferase</keyword>
<dbReference type="EC" id="2.6.1.16" evidence="3 10"/>
<dbReference type="Pfam" id="PF13522">
    <property type="entry name" value="GATase_6"/>
    <property type="match status" value="1"/>
</dbReference>
<dbReference type="PANTHER" id="PTHR10937:SF0">
    <property type="entry name" value="GLUTAMINE--FRUCTOSE-6-PHOSPHATE TRANSAMINASE (ISOMERIZING)"/>
    <property type="match status" value="1"/>
</dbReference>
<keyword evidence="6 10" id="KW-0032">Aminotransferase</keyword>
<evidence type="ECO:0000256" key="4">
    <source>
        <dbReference type="ARBA" id="ARBA00016090"/>
    </source>
</evidence>
<evidence type="ECO:0000313" key="13">
    <source>
        <dbReference type="EMBL" id="NLW35164.1"/>
    </source>
</evidence>
<comment type="subcellular location">
    <subcellularLocation>
        <location evidence="2 10">Cytoplasm</location>
    </subcellularLocation>
</comment>
<comment type="catalytic activity">
    <reaction evidence="1 10">
        <text>D-fructose 6-phosphate + L-glutamine = D-glucosamine 6-phosphate + L-glutamate</text>
        <dbReference type="Rhea" id="RHEA:13237"/>
        <dbReference type="ChEBI" id="CHEBI:29985"/>
        <dbReference type="ChEBI" id="CHEBI:58359"/>
        <dbReference type="ChEBI" id="CHEBI:58725"/>
        <dbReference type="ChEBI" id="CHEBI:61527"/>
        <dbReference type="EC" id="2.6.1.16"/>
    </reaction>
</comment>
<dbReference type="GO" id="GO:0004360">
    <property type="term" value="F:glutamine-fructose-6-phosphate transaminase (isomerizing) activity"/>
    <property type="evidence" value="ECO:0007669"/>
    <property type="project" value="UniProtKB-UniRule"/>
</dbReference>
<dbReference type="CDD" id="cd00714">
    <property type="entry name" value="GFAT"/>
    <property type="match status" value="1"/>
</dbReference>
<dbReference type="Proteomes" id="UP000777265">
    <property type="component" value="Unassembled WGS sequence"/>
</dbReference>
<keyword evidence="8" id="KW-0677">Repeat</keyword>
<dbReference type="NCBIfam" id="TIGR01135">
    <property type="entry name" value="glmS"/>
    <property type="match status" value="1"/>
</dbReference>
<dbReference type="Gene3D" id="3.60.20.10">
    <property type="entry name" value="Glutamine Phosphoribosylpyrophosphate, subunit 1, domain 1"/>
    <property type="match status" value="1"/>
</dbReference>
<dbReference type="HAMAP" id="MF_00164">
    <property type="entry name" value="GlmS"/>
    <property type="match status" value="1"/>
</dbReference>
<dbReference type="InterPro" id="IPR047084">
    <property type="entry name" value="GFAT_N"/>
</dbReference>
<dbReference type="FunFam" id="3.40.50.10490:FF:000002">
    <property type="entry name" value="Glutamine--fructose-6-phosphate aminotransferase [isomerizing]"/>
    <property type="match status" value="1"/>
</dbReference>
<evidence type="ECO:0000256" key="9">
    <source>
        <dbReference type="ARBA" id="ARBA00022962"/>
    </source>
</evidence>
<dbReference type="PROSITE" id="PS51464">
    <property type="entry name" value="SIS"/>
    <property type="match status" value="2"/>
</dbReference>
<dbReference type="InterPro" id="IPR017932">
    <property type="entry name" value="GATase_2_dom"/>
</dbReference>